<dbReference type="Pfam" id="PF01636">
    <property type="entry name" value="APH"/>
    <property type="match status" value="1"/>
</dbReference>
<sequence>MPVPRTQPTSDYQTLHDPELLAEPGEGFPRSVALCRHLWPSAIADTIEIEYLAEGGSNRVFGLSFLENDETRGGQAIHHDLVIRIASGQESVLPTVAILEYLETYTSLNSRIPRVIRYDTTGNNPLGFGYIILSRIRGESLDKIWDDYLTDEQRNIIAAQLATLYLELESVTSSVAGDIMVHQKGFIQGHSNVEDFIFLQPLGTPDDPISCGPEPVWLKNKDKMLLLDRLQRGPPGLSAEVIVHAHILRRFYRTEGGAADIATYKAEKEVLKSVVKSKLINPKNDVICLHHPDLHPGNIMVDFTDDDIPVITGVVDWDRASFVPRFATRVIPEWLLWDHRIDDTTDEYVSTFKNAIGEDWTLEAEDKLLDRARSLL</sequence>
<dbReference type="Proteomes" id="UP001396898">
    <property type="component" value="Unassembled WGS sequence"/>
</dbReference>
<organism evidence="2 3">
    <name type="scientific">Apiospora marii</name>
    <dbReference type="NCBI Taxonomy" id="335849"/>
    <lineage>
        <taxon>Eukaryota</taxon>
        <taxon>Fungi</taxon>
        <taxon>Dikarya</taxon>
        <taxon>Ascomycota</taxon>
        <taxon>Pezizomycotina</taxon>
        <taxon>Sordariomycetes</taxon>
        <taxon>Xylariomycetidae</taxon>
        <taxon>Amphisphaeriales</taxon>
        <taxon>Apiosporaceae</taxon>
        <taxon>Apiospora</taxon>
    </lineage>
</organism>
<dbReference type="EMBL" id="JAQQWI010000002">
    <property type="protein sequence ID" value="KAK8037210.1"/>
    <property type="molecule type" value="Genomic_DNA"/>
</dbReference>
<proteinExistence type="predicted"/>
<name>A0ABR1SSB6_9PEZI</name>
<protein>
    <recommendedName>
        <fullName evidence="1">Aminoglycoside phosphotransferase domain-containing protein</fullName>
    </recommendedName>
</protein>
<dbReference type="InterPro" id="IPR011009">
    <property type="entry name" value="Kinase-like_dom_sf"/>
</dbReference>
<dbReference type="PANTHER" id="PTHR21310">
    <property type="entry name" value="AMINOGLYCOSIDE PHOSPHOTRANSFERASE-RELATED-RELATED"/>
    <property type="match status" value="1"/>
</dbReference>
<evidence type="ECO:0000313" key="2">
    <source>
        <dbReference type="EMBL" id="KAK8037210.1"/>
    </source>
</evidence>
<dbReference type="Gene3D" id="3.90.1200.10">
    <property type="match status" value="1"/>
</dbReference>
<gene>
    <name evidence="2" type="ORF">PG991_000556</name>
</gene>
<reference evidence="2 3" key="1">
    <citation type="submission" date="2023-01" db="EMBL/GenBank/DDBJ databases">
        <title>Analysis of 21 Apiospora genomes using comparative genomics revels a genus with tremendous synthesis potential of carbohydrate active enzymes and secondary metabolites.</title>
        <authorList>
            <person name="Sorensen T."/>
        </authorList>
    </citation>
    <scope>NUCLEOTIDE SEQUENCE [LARGE SCALE GENOMIC DNA]</scope>
    <source>
        <strain evidence="2 3">CBS 20057</strain>
    </source>
</reference>
<comment type="caution">
    <text evidence="2">The sequence shown here is derived from an EMBL/GenBank/DDBJ whole genome shotgun (WGS) entry which is preliminary data.</text>
</comment>
<dbReference type="InterPro" id="IPR002575">
    <property type="entry name" value="Aminoglycoside_PTrfase"/>
</dbReference>
<evidence type="ECO:0000259" key="1">
    <source>
        <dbReference type="Pfam" id="PF01636"/>
    </source>
</evidence>
<dbReference type="InterPro" id="IPR051678">
    <property type="entry name" value="AGP_Transferase"/>
</dbReference>
<evidence type="ECO:0000313" key="3">
    <source>
        <dbReference type="Proteomes" id="UP001396898"/>
    </source>
</evidence>
<dbReference type="PANTHER" id="PTHR21310:SF15">
    <property type="entry name" value="AMINOGLYCOSIDE PHOSPHOTRANSFERASE DOMAIN-CONTAINING PROTEIN"/>
    <property type="match status" value="1"/>
</dbReference>
<dbReference type="SUPFAM" id="SSF56112">
    <property type="entry name" value="Protein kinase-like (PK-like)"/>
    <property type="match status" value="1"/>
</dbReference>
<feature type="domain" description="Aminoglycoside phosphotransferase" evidence="1">
    <location>
        <begin position="72"/>
        <end position="324"/>
    </location>
</feature>
<keyword evidence="3" id="KW-1185">Reference proteome</keyword>
<accession>A0ABR1SSB6</accession>